<organism evidence="2 3">
    <name type="scientific">Tissierella carlieri</name>
    <dbReference type="NCBI Taxonomy" id="689904"/>
    <lineage>
        <taxon>Bacteria</taxon>
        <taxon>Bacillati</taxon>
        <taxon>Bacillota</taxon>
        <taxon>Tissierellia</taxon>
        <taxon>Tissierellales</taxon>
        <taxon>Tissierellaceae</taxon>
        <taxon>Tissierella</taxon>
    </lineage>
</organism>
<evidence type="ECO:0000313" key="2">
    <source>
        <dbReference type="EMBL" id="MCQ4921606.1"/>
    </source>
</evidence>
<sequence>MKLPSISRKVLSIDFGSKEIKLIEGRYTKNNIQIFKAITIPVESHFYKDGEILDKDILVTMLKNALKENKISTDLAYGIINSSSIITREITIPKVSEKEIASIIEYQLSDFLPINPENYVVDYLLMGNKIEGEVEKLNILLIGIPKDMVISHLELIKQSGLEPQILDYQGNTMAKLLKFNGLVNEFYNTRDLSIASIDMGYSSSKLTIIKNGNIEVTRIIDVGAETIYENLSSFFDYSWEDIENKVIEIEDVSIVKEEFTDYYRMLNIVRTTIADLMEKVEMVFRYYLTREIGNIINFILLQGSLSNIKGMDNLFSNYFNIPAVKLSNLDRVKWSGDLSKFSNAIGGLIRFDEV</sequence>
<gene>
    <name evidence="2" type="primary">pilM</name>
    <name evidence="2" type="ORF">NE686_00795</name>
</gene>
<keyword evidence="3" id="KW-1185">Reference proteome</keyword>
<dbReference type="InterPro" id="IPR003494">
    <property type="entry name" value="SHS2_FtsA"/>
</dbReference>
<feature type="domain" description="SHS2" evidence="1">
    <location>
        <begin position="10"/>
        <end position="177"/>
    </location>
</feature>
<dbReference type="SMART" id="SM00842">
    <property type="entry name" value="FtsA"/>
    <property type="match status" value="1"/>
</dbReference>
<dbReference type="Pfam" id="PF11104">
    <property type="entry name" value="PilM_2"/>
    <property type="match status" value="1"/>
</dbReference>
<evidence type="ECO:0000313" key="3">
    <source>
        <dbReference type="Proteomes" id="UP001524478"/>
    </source>
</evidence>
<dbReference type="PANTHER" id="PTHR32432">
    <property type="entry name" value="CELL DIVISION PROTEIN FTSA-RELATED"/>
    <property type="match status" value="1"/>
</dbReference>
<dbReference type="InterPro" id="IPR050696">
    <property type="entry name" value="FtsA/MreB"/>
</dbReference>
<comment type="caution">
    <text evidence="2">The sequence shown here is derived from an EMBL/GenBank/DDBJ whole genome shotgun (WGS) entry which is preliminary data.</text>
</comment>
<dbReference type="PIRSF" id="PIRSF019169">
    <property type="entry name" value="PilM"/>
    <property type="match status" value="1"/>
</dbReference>
<dbReference type="CDD" id="cd24049">
    <property type="entry name" value="ASKHA_NBD_PilM"/>
    <property type="match status" value="1"/>
</dbReference>
<dbReference type="InterPro" id="IPR005883">
    <property type="entry name" value="PilM"/>
</dbReference>
<protein>
    <submittedName>
        <fullName evidence="2">Pilus assembly protein PilM</fullName>
    </submittedName>
</protein>
<dbReference type="EMBL" id="JANGAC010000001">
    <property type="protein sequence ID" value="MCQ4921606.1"/>
    <property type="molecule type" value="Genomic_DNA"/>
</dbReference>
<dbReference type="RefSeq" id="WP_216555650.1">
    <property type="nucleotide sequence ID" value="NZ_JAHLOH010000016.1"/>
</dbReference>
<accession>A0ABT1S562</accession>
<dbReference type="Proteomes" id="UP001524478">
    <property type="component" value="Unassembled WGS sequence"/>
</dbReference>
<name>A0ABT1S562_9FIRM</name>
<dbReference type="PANTHER" id="PTHR32432:SF3">
    <property type="entry name" value="ETHANOLAMINE UTILIZATION PROTEIN EUTJ"/>
    <property type="match status" value="1"/>
</dbReference>
<reference evidence="2 3" key="1">
    <citation type="submission" date="2022-06" db="EMBL/GenBank/DDBJ databases">
        <title>Isolation of gut microbiota from human fecal samples.</title>
        <authorList>
            <person name="Pamer E.G."/>
            <person name="Barat B."/>
            <person name="Waligurski E."/>
            <person name="Medina S."/>
            <person name="Paddock L."/>
            <person name="Mostad J."/>
        </authorList>
    </citation>
    <scope>NUCLEOTIDE SEQUENCE [LARGE SCALE GENOMIC DNA]</scope>
    <source>
        <strain evidence="2 3">DFI.7.95</strain>
    </source>
</reference>
<proteinExistence type="predicted"/>
<evidence type="ECO:0000259" key="1">
    <source>
        <dbReference type="SMART" id="SM00842"/>
    </source>
</evidence>